<dbReference type="InterPro" id="IPR015018">
    <property type="entry name" value="DUF1905"/>
</dbReference>
<name>A0A1M5WQA1_9CLOT</name>
<protein>
    <submittedName>
        <fullName evidence="1">Bacteriocin-protection, YdeI or OmpD-Associated</fullName>
    </submittedName>
</protein>
<dbReference type="AlphaFoldDB" id="A0A1M5WQA1"/>
<sequence length="172" mass="19759">MTFIQFESTLSKINDWLIFRIPESCSAKFSSRGMVMIEGTINGVDFHTELEPDGAGSHWFRVSDNLWEKANLKLGVIAKISIKPLELWPEPELPVDLKNALKLCKLENQWDTITTKAHWEWIRWIRSTHNPQTSEKRIKTLCSMVASGKKRPCCFDHSRCTITEVSKNGVLL</sequence>
<evidence type="ECO:0000313" key="2">
    <source>
        <dbReference type="Proteomes" id="UP000184447"/>
    </source>
</evidence>
<dbReference type="Pfam" id="PF13376">
    <property type="entry name" value="OmdA"/>
    <property type="match status" value="1"/>
</dbReference>
<dbReference type="SUPFAM" id="SSF141694">
    <property type="entry name" value="AF2212/PG0164-like"/>
    <property type="match status" value="1"/>
</dbReference>
<accession>A0A1M5WQA1</accession>
<dbReference type="RefSeq" id="WP_159434097.1">
    <property type="nucleotide sequence ID" value="NZ_FQXM01000019.1"/>
</dbReference>
<dbReference type="EMBL" id="FQXM01000019">
    <property type="protein sequence ID" value="SHH89776.1"/>
    <property type="molecule type" value="Genomic_DNA"/>
</dbReference>
<evidence type="ECO:0000313" key="1">
    <source>
        <dbReference type="EMBL" id="SHH89776.1"/>
    </source>
</evidence>
<dbReference type="STRING" id="1121316.SAMN02745207_03057"/>
<dbReference type="Pfam" id="PF08922">
    <property type="entry name" value="DUF1905"/>
    <property type="match status" value="1"/>
</dbReference>
<reference evidence="1 2" key="1">
    <citation type="submission" date="2016-11" db="EMBL/GenBank/DDBJ databases">
        <authorList>
            <person name="Jaros S."/>
            <person name="Januszkiewicz K."/>
            <person name="Wedrychowicz H."/>
        </authorList>
    </citation>
    <scope>NUCLEOTIDE SEQUENCE [LARGE SCALE GENOMIC DNA]</scope>
    <source>
        <strain evidence="1 2">DSM 8605</strain>
    </source>
</reference>
<dbReference type="InterPro" id="IPR037079">
    <property type="entry name" value="AF2212/PG0164-like_sf"/>
</dbReference>
<dbReference type="OrthoDB" id="9803948at2"/>
<dbReference type="Gene3D" id="2.40.30.100">
    <property type="entry name" value="AF2212/PG0164-like"/>
    <property type="match status" value="1"/>
</dbReference>
<dbReference type="Proteomes" id="UP000184447">
    <property type="component" value="Unassembled WGS sequence"/>
</dbReference>
<organism evidence="1 2">
    <name type="scientific">Clostridium grantii DSM 8605</name>
    <dbReference type="NCBI Taxonomy" id="1121316"/>
    <lineage>
        <taxon>Bacteria</taxon>
        <taxon>Bacillati</taxon>
        <taxon>Bacillota</taxon>
        <taxon>Clostridia</taxon>
        <taxon>Eubacteriales</taxon>
        <taxon>Clostridiaceae</taxon>
        <taxon>Clostridium</taxon>
    </lineage>
</organism>
<keyword evidence="2" id="KW-1185">Reference proteome</keyword>
<gene>
    <name evidence="1" type="ORF">SAMN02745207_03057</name>
</gene>
<proteinExistence type="predicted"/>